<dbReference type="SUPFAM" id="SSF50249">
    <property type="entry name" value="Nucleic acid-binding proteins"/>
    <property type="match status" value="1"/>
</dbReference>
<dbReference type="STRING" id="74969.FAD_0168"/>
<evidence type="ECO:0000256" key="3">
    <source>
        <dbReference type="ARBA" id="ARBA00022884"/>
    </source>
</evidence>
<gene>
    <name evidence="6" type="primary">rps17</name>
    <name evidence="7" type="ORF">FAD_0168</name>
    <name evidence="8" type="ORF">HLB00_02260</name>
</gene>
<protein>
    <recommendedName>
        <fullName evidence="6">Small ribosomal subunit protein uS17</fullName>
    </recommendedName>
</protein>
<proteinExistence type="inferred from homology"/>
<dbReference type="Gene3D" id="2.40.50.1000">
    <property type="match status" value="1"/>
</dbReference>
<dbReference type="PRINTS" id="PR00973">
    <property type="entry name" value="RIBOSOMALS17"/>
</dbReference>
<evidence type="ECO:0000256" key="6">
    <source>
        <dbReference type="HAMAP-Rule" id="MF_01345"/>
    </source>
</evidence>
<dbReference type="GeneID" id="16025317"/>
<dbReference type="EMBL" id="CP015363">
    <property type="protein sequence ID" value="ARD84098.1"/>
    <property type="molecule type" value="Genomic_DNA"/>
</dbReference>
<dbReference type="EMBL" id="JABGBP010000069">
    <property type="protein sequence ID" value="NOL59657.1"/>
    <property type="molecule type" value="Genomic_DNA"/>
</dbReference>
<dbReference type="HAMAP" id="MF_01345_A">
    <property type="entry name" value="Ribosomal_uS17_A"/>
    <property type="match status" value="1"/>
</dbReference>
<keyword evidence="2 6" id="KW-0699">rRNA-binding</keyword>
<dbReference type="InterPro" id="IPR000266">
    <property type="entry name" value="Ribosomal_uS17"/>
</dbReference>
<dbReference type="PANTHER" id="PTHR10744">
    <property type="entry name" value="40S RIBOSOMAL PROTEIN S11 FAMILY MEMBER"/>
    <property type="match status" value="1"/>
</dbReference>
<sequence length="106" mass="12138">MNNIGIDVKPPEKECNDINCPFHGELPVHGQILEGKVVSVKMKRSVVIRREAKVYVKKYERYITKFTKYHAHLPDCIDVKVGDSVKAAECRKLAKTIDFVVIERVN</sequence>
<dbReference type="Proteomes" id="UP000192050">
    <property type="component" value="Chromosome"/>
</dbReference>
<dbReference type="GO" id="GO:0022627">
    <property type="term" value="C:cytosolic small ribosomal subunit"/>
    <property type="evidence" value="ECO:0007669"/>
    <property type="project" value="UniProtKB-UniRule"/>
</dbReference>
<reference evidence="7 9" key="1">
    <citation type="submission" date="2011-10" db="EMBL/GenBank/DDBJ databases">
        <title>Metabolic and evolutionary patterns in the extreme acidophile Ferroplasma acidiphilum.</title>
        <authorList>
            <person name="Golyshina O.V."/>
            <person name="Kozyavkin S.A."/>
            <person name="Tatusov R.L."/>
            <person name="Slesarev A.I."/>
            <person name="Golyshin P.N."/>
        </authorList>
    </citation>
    <scope>NUCLEOTIDE SEQUENCE [LARGE SCALE GENOMIC DNA]</scope>
    <source>
        <strain evidence="7">Berkeley</strain>
        <strain evidence="9">Y</strain>
    </source>
</reference>
<dbReference type="InterPro" id="IPR028333">
    <property type="entry name" value="Ribosomal_uS17_arc/euk"/>
</dbReference>
<dbReference type="OrthoDB" id="10698at2157"/>
<dbReference type="GO" id="GO:0003735">
    <property type="term" value="F:structural constituent of ribosome"/>
    <property type="evidence" value="ECO:0007669"/>
    <property type="project" value="UniProtKB-UniRule"/>
</dbReference>
<evidence type="ECO:0000256" key="1">
    <source>
        <dbReference type="ARBA" id="ARBA00010254"/>
    </source>
</evidence>
<dbReference type="InterPro" id="IPR012340">
    <property type="entry name" value="NA-bd_OB-fold"/>
</dbReference>
<dbReference type="GO" id="GO:0019843">
    <property type="term" value="F:rRNA binding"/>
    <property type="evidence" value="ECO:0007669"/>
    <property type="project" value="UniProtKB-UniRule"/>
</dbReference>
<reference evidence="8 10" key="2">
    <citation type="submission" date="2020-05" db="EMBL/GenBank/DDBJ databases">
        <authorList>
            <person name="Zhang R."/>
        </authorList>
    </citation>
    <scope>NUCLEOTIDE SEQUENCE [LARGE SCALE GENOMIC DNA]</scope>
    <source>
        <strain evidence="8 10">DSM 28986</strain>
    </source>
</reference>
<dbReference type="Pfam" id="PF00366">
    <property type="entry name" value="Ribosomal_S17"/>
    <property type="match status" value="1"/>
</dbReference>
<comment type="subunit">
    <text evidence="6">Part of the 30S ribosomal subunit.</text>
</comment>
<name>A0A1V0N1T8_9ARCH</name>
<evidence type="ECO:0000256" key="2">
    <source>
        <dbReference type="ARBA" id="ARBA00022730"/>
    </source>
</evidence>
<dbReference type="NCBIfam" id="NF006345">
    <property type="entry name" value="PRK08572.1"/>
    <property type="match status" value="1"/>
</dbReference>
<keyword evidence="3 6" id="KW-0694">RNA-binding</keyword>
<organism evidence="7 9">
    <name type="scientific">Ferroplasma acidiphilum</name>
    <dbReference type="NCBI Taxonomy" id="74969"/>
    <lineage>
        <taxon>Archaea</taxon>
        <taxon>Methanobacteriati</taxon>
        <taxon>Thermoplasmatota</taxon>
        <taxon>Thermoplasmata</taxon>
        <taxon>Thermoplasmatales</taxon>
        <taxon>Ferroplasmaceae</taxon>
        <taxon>Ferroplasma</taxon>
    </lineage>
</organism>
<dbReference type="InterPro" id="IPR019978">
    <property type="entry name" value="Ribosomal_uS17_archaeal"/>
</dbReference>
<keyword evidence="4 6" id="KW-0689">Ribosomal protein</keyword>
<keyword evidence="9" id="KW-1185">Reference proteome</keyword>
<evidence type="ECO:0000313" key="10">
    <source>
        <dbReference type="Proteomes" id="UP000546917"/>
    </source>
</evidence>
<comment type="function">
    <text evidence="6">One of the primary rRNA binding proteins, it binds specifically to the 5'-end of 16S ribosomal RNA.</text>
</comment>
<dbReference type="NCBIfam" id="TIGR03630">
    <property type="entry name" value="uS17_arch"/>
    <property type="match status" value="1"/>
</dbReference>
<evidence type="ECO:0000256" key="4">
    <source>
        <dbReference type="ARBA" id="ARBA00022980"/>
    </source>
</evidence>
<dbReference type="KEGG" id="fai:FAD_0168"/>
<evidence type="ECO:0000256" key="5">
    <source>
        <dbReference type="ARBA" id="ARBA00023274"/>
    </source>
</evidence>
<dbReference type="Proteomes" id="UP000546917">
    <property type="component" value="Unassembled WGS sequence"/>
</dbReference>
<dbReference type="RefSeq" id="WP_009887173.1">
    <property type="nucleotide sequence ID" value="NZ_CP015363.1"/>
</dbReference>
<evidence type="ECO:0000313" key="9">
    <source>
        <dbReference type="Proteomes" id="UP000192050"/>
    </source>
</evidence>
<dbReference type="AlphaFoldDB" id="A0A1V0N1T8"/>
<dbReference type="PANTHER" id="PTHR10744:SF9">
    <property type="entry name" value="40S RIBOSOMAL PROTEIN S11-RELATED"/>
    <property type="match status" value="1"/>
</dbReference>
<evidence type="ECO:0000313" key="7">
    <source>
        <dbReference type="EMBL" id="ARD84098.1"/>
    </source>
</evidence>
<evidence type="ECO:0000313" key="8">
    <source>
        <dbReference type="EMBL" id="NOL59657.1"/>
    </source>
</evidence>
<comment type="similarity">
    <text evidence="1 6">Belongs to the universal ribosomal protein uS17 family.</text>
</comment>
<keyword evidence="5 6" id="KW-0687">Ribonucleoprotein</keyword>
<dbReference type="CDD" id="cd00364">
    <property type="entry name" value="Ribosomal_uS17"/>
    <property type="match status" value="1"/>
</dbReference>
<accession>A0A1V0N1T8</accession>
<dbReference type="GO" id="GO:0006412">
    <property type="term" value="P:translation"/>
    <property type="evidence" value="ECO:0007669"/>
    <property type="project" value="UniProtKB-UniRule"/>
</dbReference>